<accession>A0ABT2IBK5</accession>
<keyword evidence="2" id="KW-1185">Reference proteome</keyword>
<name>A0ABT2IBK5_9FLAO</name>
<reference evidence="1" key="1">
    <citation type="submission" date="2022-08" db="EMBL/GenBank/DDBJ databases">
        <title>Chryseobacterium antibioticum,isolated from the rhizosphere soil of Pyrola in Tibet.</title>
        <authorList>
            <person name="Kan Y."/>
        </authorList>
    </citation>
    <scope>NUCLEOTIDE SEQUENCE</scope>
    <source>
        <strain evidence="1">Pc2-12</strain>
    </source>
</reference>
<dbReference type="Proteomes" id="UP001142057">
    <property type="component" value="Unassembled WGS sequence"/>
</dbReference>
<dbReference type="EMBL" id="JANZQH010000001">
    <property type="protein sequence ID" value="MCT2406015.1"/>
    <property type="molecule type" value="Genomic_DNA"/>
</dbReference>
<evidence type="ECO:0000313" key="2">
    <source>
        <dbReference type="Proteomes" id="UP001142057"/>
    </source>
</evidence>
<gene>
    <name evidence="1" type="ORF">NZD88_00425</name>
</gene>
<sequence>MKKYFLLGLMSSATILTNCSSDDDSINNPAEQKLLLSKITTVYYDNPSNPETSVATFEYNNQGELMKMLSEGRASVFEYNSGKPTKISYYTPSQTLEYYTVFNYSGDQLVNTKAIYTNPDFNRKSTYTYNSNGKLISSTLCQSEDCSNPSTSTYAYNGDNISTETSTIGGSIISAYKREFSHDDKLNPFTYMNKYLKIMMERAYSGNKNNYITERLSYKNNDGSWTQNQNITYTIQYNSAQLPVQVVGKETNGNNYVQYNYEYITQ</sequence>
<dbReference type="RefSeq" id="WP_259826559.1">
    <property type="nucleotide sequence ID" value="NZ_JANZQH010000001.1"/>
</dbReference>
<evidence type="ECO:0008006" key="3">
    <source>
        <dbReference type="Google" id="ProtNLM"/>
    </source>
</evidence>
<organism evidence="1 2">
    <name type="scientific">Chryseobacterium pyrolae</name>
    <dbReference type="NCBI Taxonomy" id="2987481"/>
    <lineage>
        <taxon>Bacteria</taxon>
        <taxon>Pseudomonadati</taxon>
        <taxon>Bacteroidota</taxon>
        <taxon>Flavobacteriia</taxon>
        <taxon>Flavobacteriales</taxon>
        <taxon>Weeksellaceae</taxon>
        <taxon>Chryseobacterium group</taxon>
        <taxon>Chryseobacterium</taxon>
    </lineage>
</organism>
<comment type="caution">
    <text evidence="1">The sequence shown here is derived from an EMBL/GenBank/DDBJ whole genome shotgun (WGS) entry which is preliminary data.</text>
</comment>
<evidence type="ECO:0000313" key="1">
    <source>
        <dbReference type="EMBL" id="MCT2406015.1"/>
    </source>
</evidence>
<proteinExistence type="predicted"/>
<protein>
    <recommendedName>
        <fullName evidence="3">YD repeat-containing protein</fullName>
    </recommendedName>
</protein>